<proteinExistence type="predicted"/>
<reference evidence="1" key="2">
    <citation type="submission" date="2014-03" db="EMBL/GenBank/DDBJ databases">
        <authorList>
            <person name="Genoscope - CEA"/>
        </authorList>
    </citation>
    <scope>NUCLEOTIDE SEQUENCE</scope>
</reference>
<evidence type="ECO:0008006" key="3">
    <source>
        <dbReference type="Google" id="ProtNLM"/>
    </source>
</evidence>
<evidence type="ECO:0000313" key="1">
    <source>
        <dbReference type="EMBL" id="CDQ57276.1"/>
    </source>
</evidence>
<gene>
    <name evidence="1" type="ORF">GSONMT00070251001</name>
</gene>
<protein>
    <recommendedName>
        <fullName evidence="3">Dynein heavy chain linker domain-containing protein</fullName>
    </recommendedName>
</protein>
<dbReference type="GO" id="GO:0051959">
    <property type="term" value="F:dynein light intermediate chain binding"/>
    <property type="evidence" value="ECO:0007669"/>
    <property type="project" value="InterPro"/>
</dbReference>
<dbReference type="AlphaFoldDB" id="A0A060VR62"/>
<dbReference type="Proteomes" id="UP000193380">
    <property type="component" value="Unassembled WGS sequence"/>
</dbReference>
<sequence>MQAQQEEVRRVIWEESAGPLEHVRLYDKYAPLVSQQAQDDVEQFLREQHSFPEIMIEVTRYQQLADEIQYSSSKVVRLGMFEVHCHELVRALVKRAEGLRQHLVTHMLENHQEMNKKLCDEFEKIADNALSTPPNTQELMELKAFVDKVEATEMPLLETKLSESKTRLCFLVDYVTFSPLDMRLNRQTFQWHTRMPSIFEEHRQITREKTEQYQGGLKLRCERFVEELESYAKQVEEFVTFGDLSELSKYLKKAQTLNSKLDTAMEKVRRIGNLSFSPGLYAISMLAERG</sequence>
<dbReference type="PANTHER" id="PTHR22878:SF66">
    <property type="entry name" value="DYNEIN AXONEMAL HEAVY CHAIN 7"/>
    <property type="match status" value="1"/>
</dbReference>
<reference evidence="1" key="1">
    <citation type="journal article" date="2014" name="Nat. Commun.">
        <title>The rainbow trout genome provides novel insights into evolution after whole-genome duplication in vertebrates.</title>
        <authorList>
            <person name="Berthelot C."/>
            <person name="Brunet F."/>
            <person name="Chalopin D."/>
            <person name="Juanchich A."/>
            <person name="Bernard M."/>
            <person name="Noel B."/>
            <person name="Bento P."/>
            <person name="Da Silva C."/>
            <person name="Labadie K."/>
            <person name="Alberti A."/>
            <person name="Aury J.M."/>
            <person name="Louis A."/>
            <person name="Dehais P."/>
            <person name="Bardou P."/>
            <person name="Montfort J."/>
            <person name="Klopp C."/>
            <person name="Cabau C."/>
            <person name="Gaspin C."/>
            <person name="Thorgaard G.H."/>
            <person name="Boussaha M."/>
            <person name="Quillet E."/>
            <person name="Guyomard R."/>
            <person name="Galiana D."/>
            <person name="Bobe J."/>
            <person name="Volff J.N."/>
            <person name="Genet C."/>
            <person name="Wincker P."/>
            <person name="Jaillon O."/>
            <person name="Roest Crollius H."/>
            <person name="Guiguen Y."/>
        </authorList>
    </citation>
    <scope>NUCLEOTIDE SEQUENCE [LARGE SCALE GENOMIC DNA]</scope>
</reference>
<dbReference type="GO" id="GO:0030286">
    <property type="term" value="C:dynein complex"/>
    <property type="evidence" value="ECO:0007669"/>
    <property type="project" value="InterPro"/>
</dbReference>
<dbReference type="PaxDb" id="8022-A0A060VR62"/>
<dbReference type="GO" id="GO:0007018">
    <property type="term" value="P:microtubule-based movement"/>
    <property type="evidence" value="ECO:0007669"/>
    <property type="project" value="InterPro"/>
</dbReference>
<dbReference type="GO" id="GO:0045505">
    <property type="term" value="F:dynein intermediate chain binding"/>
    <property type="evidence" value="ECO:0007669"/>
    <property type="project" value="InterPro"/>
</dbReference>
<accession>A0A060VR62</accession>
<name>A0A060VR62_ONCMY</name>
<dbReference type="STRING" id="8022.A0A060VR62"/>
<dbReference type="PANTHER" id="PTHR22878">
    <property type="entry name" value="DYNEIN HEAVY CHAIN 6, AXONEMAL-LIKE-RELATED"/>
    <property type="match status" value="1"/>
</dbReference>
<evidence type="ECO:0000313" key="2">
    <source>
        <dbReference type="Proteomes" id="UP000193380"/>
    </source>
</evidence>
<dbReference type="InterPro" id="IPR026983">
    <property type="entry name" value="DHC"/>
</dbReference>
<organism evidence="1 2">
    <name type="scientific">Oncorhynchus mykiss</name>
    <name type="common">Rainbow trout</name>
    <name type="synonym">Salmo gairdneri</name>
    <dbReference type="NCBI Taxonomy" id="8022"/>
    <lineage>
        <taxon>Eukaryota</taxon>
        <taxon>Metazoa</taxon>
        <taxon>Chordata</taxon>
        <taxon>Craniata</taxon>
        <taxon>Vertebrata</taxon>
        <taxon>Euteleostomi</taxon>
        <taxon>Actinopterygii</taxon>
        <taxon>Neopterygii</taxon>
        <taxon>Teleostei</taxon>
        <taxon>Protacanthopterygii</taxon>
        <taxon>Salmoniformes</taxon>
        <taxon>Salmonidae</taxon>
        <taxon>Salmoninae</taxon>
        <taxon>Oncorhynchus</taxon>
    </lineage>
</organism>
<dbReference type="EMBL" id="FR904284">
    <property type="protein sequence ID" value="CDQ57276.1"/>
    <property type="molecule type" value="Genomic_DNA"/>
</dbReference>